<evidence type="ECO:0000313" key="2">
    <source>
        <dbReference type="EMBL" id="CAE6960214.1"/>
    </source>
</evidence>
<reference evidence="2" key="1">
    <citation type="submission" date="2021-02" db="EMBL/GenBank/DDBJ databases">
        <authorList>
            <person name="Dougan E. K."/>
            <person name="Rhodes N."/>
            <person name="Thang M."/>
            <person name="Chan C."/>
        </authorList>
    </citation>
    <scope>NUCLEOTIDE SEQUENCE</scope>
</reference>
<feature type="compositionally biased region" description="Gly residues" evidence="1">
    <location>
        <begin position="248"/>
        <end position="260"/>
    </location>
</feature>
<dbReference type="EMBL" id="CAJNDS010000111">
    <property type="protein sequence ID" value="CAE6960214.1"/>
    <property type="molecule type" value="Genomic_DNA"/>
</dbReference>
<dbReference type="AlphaFoldDB" id="A0A812HT25"/>
<protein>
    <submittedName>
        <fullName evidence="2">Uncharacterized protein</fullName>
    </submittedName>
</protein>
<dbReference type="Proteomes" id="UP000604046">
    <property type="component" value="Unassembled WGS sequence"/>
</dbReference>
<accession>A0A812HT25</accession>
<evidence type="ECO:0000256" key="1">
    <source>
        <dbReference type="SAM" id="MobiDB-lite"/>
    </source>
</evidence>
<comment type="caution">
    <text evidence="2">The sequence shown here is derived from an EMBL/GenBank/DDBJ whole genome shotgun (WGS) entry which is preliminary data.</text>
</comment>
<sequence>MQPGRRRSTGARVAAAAAAEARSATALFSTFEAAMLPPSSCEANASPEKHGRVGRVDGGSFGALKPVSALVWPCKPQASPAPASLARQQAEEGQASLRGSLPAVLEAVLRFKHEASACVQKYLDMTESAFPSDLKATARAPSQAVSMGIKEVTSTQSREGYNVVSRERHQLPDEGRLLQHAEEVDHSVCEPGVDDKVDEVTRHLLQARDKIEAVEREFAHIMGELAAYGKQQLPDQPVQTRKHRSPGGDAGDGDASGGASAGNLPGPASDDLETSRRSSTSCQHR</sequence>
<keyword evidence="3" id="KW-1185">Reference proteome</keyword>
<name>A0A812HT25_9DINO</name>
<gene>
    <name evidence="2" type="ORF">SNAT2548_LOCUS1919</name>
</gene>
<feature type="region of interest" description="Disordered" evidence="1">
    <location>
        <begin position="229"/>
        <end position="285"/>
    </location>
</feature>
<dbReference type="OrthoDB" id="449145at2759"/>
<evidence type="ECO:0000313" key="3">
    <source>
        <dbReference type="Proteomes" id="UP000604046"/>
    </source>
</evidence>
<organism evidence="2 3">
    <name type="scientific">Symbiodinium natans</name>
    <dbReference type="NCBI Taxonomy" id="878477"/>
    <lineage>
        <taxon>Eukaryota</taxon>
        <taxon>Sar</taxon>
        <taxon>Alveolata</taxon>
        <taxon>Dinophyceae</taxon>
        <taxon>Suessiales</taxon>
        <taxon>Symbiodiniaceae</taxon>
        <taxon>Symbiodinium</taxon>
    </lineage>
</organism>
<proteinExistence type="predicted"/>